<evidence type="ECO:0000313" key="3">
    <source>
        <dbReference type="EMBL" id="TYK03319.1"/>
    </source>
</evidence>
<feature type="compositionally biased region" description="Low complexity" evidence="1">
    <location>
        <begin position="64"/>
        <end position="75"/>
    </location>
</feature>
<reference evidence="4 5" key="1">
    <citation type="submission" date="2019-08" db="EMBL/GenBank/DDBJ databases">
        <title>Draft genome sequences of two oriental melons (Cucumis melo L. var makuwa).</title>
        <authorList>
            <person name="Kwon S.-Y."/>
        </authorList>
    </citation>
    <scope>NUCLEOTIDE SEQUENCE [LARGE SCALE GENOMIC DNA]</scope>
    <source>
        <strain evidence="5">cv. Chang Bougi</strain>
        <strain evidence="4">cv. SW 3</strain>
        <tissue evidence="3">Leaf</tissue>
    </source>
</reference>
<evidence type="ECO:0000313" key="2">
    <source>
        <dbReference type="EMBL" id="KAA0053101.1"/>
    </source>
</evidence>
<dbReference type="EMBL" id="SSTE01009956">
    <property type="protein sequence ID" value="KAA0053101.1"/>
    <property type="molecule type" value="Genomic_DNA"/>
</dbReference>
<evidence type="ECO:0000313" key="5">
    <source>
        <dbReference type="Proteomes" id="UP000321947"/>
    </source>
</evidence>
<comment type="caution">
    <text evidence="3">The sequence shown here is derived from an EMBL/GenBank/DDBJ whole genome shotgun (WGS) entry which is preliminary data.</text>
</comment>
<dbReference type="EMBL" id="SSTD01015277">
    <property type="protein sequence ID" value="TYK03319.1"/>
    <property type="molecule type" value="Genomic_DNA"/>
</dbReference>
<dbReference type="OrthoDB" id="1921870at2759"/>
<gene>
    <name evidence="3" type="ORF">E5676_scaffold566G00090</name>
    <name evidence="2" type="ORF">E6C27_scaffold778G00290</name>
</gene>
<evidence type="ECO:0000256" key="1">
    <source>
        <dbReference type="SAM" id="MobiDB-lite"/>
    </source>
</evidence>
<feature type="region of interest" description="Disordered" evidence="1">
    <location>
        <begin position="64"/>
        <end position="88"/>
    </location>
</feature>
<protein>
    <submittedName>
        <fullName evidence="3">CACTA en-spm transposon protein</fullName>
    </submittedName>
</protein>
<dbReference type="Proteomes" id="UP000321393">
    <property type="component" value="Unassembled WGS sequence"/>
</dbReference>
<organism evidence="3 5">
    <name type="scientific">Cucumis melo var. makuwa</name>
    <name type="common">Oriental melon</name>
    <dbReference type="NCBI Taxonomy" id="1194695"/>
    <lineage>
        <taxon>Eukaryota</taxon>
        <taxon>Viridiplantae</taxon>
        <taxon>Streptophyta</taxon>
        <taxon>Embryophyta</taxon>
        <taxon>Tracheophyta</taxon>
        <taxon>Spermatophyta</taxon>
        <taxon>Magnoliopsida</taxon>
        <taxon>eudicotyledons</taxon>
        <taxon>Gunneridae</taxon>
        <taxon>Pentapetalae</taxon>
        <taxon>rosids</taxon>
        <taxon>fabids</taxon>
        <taxon>Cucurbitales</taxon>
        <taxon>Cucurbitaceae</taxon>
        <taxon>Benincaseae</taxon>
        <taxon>Cucumis</taxon>
    </lineage>
</organism>
<sequence>MDMYPQCFALCVGDDVENKNHSRHRYGALEKPRRIMSYVRNNFLETDAIFLEFEDDLDNLAGRSSSLGDNAGSSSQPPATPTPKRRAQSGLLKLEHHVATNMRISITIALGAEKPIFPHAVHFSQAIGACVQQTFSIRCLKWTDDGREYIEVVKGDL</sequence>
<dbReference type="Proteomes" id="UP000321947">
    <property type="component" value="Unassembled WGS sequence"/>
</dbReference>
<accession>A0A5D3BZ19</accession>
<dbReference type="AlphaFoldDB" id="A0A5D3BZ19"/>
<name>A0A5D3BZ19_CUCMM</name>
<proteinExistence type="predicted"/>
<evidence type="ECO:0000313" key="4">
    <source>
        <dbReference type="Proteomes" id="UP000321393"/>
    </source>
</evidence>